<dbReference type="KEGG" id="lck:HN018_20305"/>
<name>A0A6M8HUZ4_9PROT</name>
<keyword evidence="3" id="KW-1185">Reference proteome</keyword>
<proteinExistence type="predicted"/>
<evidence type="ECO:0000313" key="2">
    <source>
        <dbReference type="EMBL" id="QKE92066.1"/>
    </source>
</evidence>
<dbReference type="EMBL" id="CP053708">
    <property type="protein sequence ID" value="QKE92066.1"/>
    <property type="molecule type" value="Genomic_DNA"/>
</dbReference>
<dbReference type="Pfam" id="PF21687">
    <property type="entry name" value="T2SSK_1st"/>
    <property type="match status" value="1"/>
</dbReference>
<evidence type="ECO:0000259" key="1">
    <source>
        <dbReference type="Pfam" id="PF21687"/>
    </source>
</evidence>
<dbReference type="AlphaFoldDB" id="A0A6M8HUZ4"/>
<gene>
    <name evidence="2" type="ORF">HN018_20305</name>
</gene>
<reference evidence="2 3" key="1">
    <citation type="journal article" date="2014" name="World J. Microbiol. Biotechnol.">
        <title>Biodiversity and physiological characteristics of Antarctic and Arctic lichens-associated bacteria.</title>
        <authorList>
            <person name="Lee Y.M."/>
            <person name="Kim E.H."/>
            <person name="Lee H.K."/>
            <person name="Hong S.G."/>
        </authorList>
    </citation>
    <scope>NUCLEOTIDE SEQUENCE [LARGE SCALE GENOMIC DNA]</scope>
    <source>
        <strain evidence="2 3">PAMC 26569</strain>
    </source>
</reference>
<dbReference type="Proteomes" id="UP000500767">
    <property type="component" value="Chromosome"/>
</dbReference>
<evidence type="ECO:0000313" key="3">
    <source>
        <dbReference type="Proteomes" id="UP000500767"/>
    </source>
</evidence>
<protein>
    <submittedName>
        <fullName evidence="2">General secretion pathway protein GspK</fullName>
    </submittedName>
</protein>
<dbReference type="InterPro" id="IPR049031">
    <property type="entry name" value="T2SSK_SAM-like_1st"/>
</dbReference>
<dbReference type="SUPFAM" id="SSF158544">
    <property type="entry name" value="GspK insert domain-like"/>
    <property type="match status" value="1"/>
</dbReference>
<sequence length="268" mass="28352">MLIVLWTLVLISLLVSTIAASGSGRTRQAADLKRNAQLRAEADGGVEEAVFHLLDGSKAHWPADGAVHVIKRGDTVLTMRIDTEAGKVNPNRASQDLLAGLFQALGLDSRTALATATRMIVWRFAGAQGAAEHGDGRDYLPPGAPFESIPEVGLVAGITPSLLARLAPHLSLYRDNDPEPASADPVVQQAMAIAAGTGDTARQNAIAGSNQQGNNRDESVVSVISEAKDATGRRFVRRAIVLVGSDPQTRGKPDQRPFQIMTWDAPAA</sequence>
<accession>A0A6M8HUZ4</accession>
<feature type="domain" description="T2SS protein K first SAM-like" evidence="1">
    <location>
        <begin position="89"/>
        <end position="173"/>
    </location>
</feature>
<dbReference type="Gene3D" id="1.10.40.60">
    <property type="entry name" value="EpsJ-like"/>
    <property type="match status" value="1"/>
</dbReference>
<organism evidence="2 3">
    <name type="scientific">Lichenicola cladoniae</name>
    <dbReference type="NCBI Taxonomy" id="1484109"/>
    <lineage>
        <taxon>Bacteria</taxon>
        <taxon>Pseudomonadati</taxon>
        <taxon>Pseudomonadota</taxon>
        <taxon>Alphaproteobacteria</taxon>
        <taxon>Acetobacterales</taxon>
        <taxon>Acetobacteraceae</taxon>
        <taxon>Lichenicola</taxon>
    </lineage>
</organism>
<dbReference type="InterPro" id="IPR038072">
    <property type="entry name" value="GspK_central_sf"/>
</dbReference>